<name>A0A6P0DTM5_RHILE</name>
<proteinExistence type="predicted"/>
<comment type="caution">
    <text evidence="1">The sequence shown here is derived from an EMBL/GenBank/DDBJ whole genome shotgun (WGS) entry which is preliminary data.</text>
</comment>
<organism evidence="1 2">
    <name type="scientific">Rhizobium leguminosarum</name>
    <dbReference type="NCBI Taxonomy" id="384"/>
    <lineage>
        <taxon>Bacteria</taxon>
        <taxon>Pseudomonadati</taxon>
        <taxon>Pseudomonadota</taxon>
        <taxon>Alphaproteobacteria</taxon>
        <taxon>Hyphomicrobiales</taxon>
        <taxon>Rhizobiaceae</taxon>
        <taxon>Rhizobium/Agrobacterium group</taxon>
        <taxon>Rhizobium</taxon>
    </lineage>
</organism>
<evidence type="ECO:0000313" key="2">
    <source>
        <dbReference type="Proteomes" id="UP000471409"/>
    </source>
</evidence>
<dbReference type="Proteomes" id="UP000471409">
    <property type="component" value="Unassembled WGS sequence"/>
</dbReference>
<dbReference type="AlphaFoldDB" id="A0A6P0DTM5"/>
<feature type="non-terminal residue" evidence="1">
    <location>
        <position position="72"/>
    </location>
</feature>
<protein>
    <submittedName>
        <fullName evidence="1">Uncharacterized protein</fullName>
    </submittedName>
</protein>
<gene>
    <name evidence="1" type="ORF">GUK36_38015</name>
</gene>
<evidence type="ECO:0000313" key="1">
    <source>
        <dbReference type="EMBL" id="NEK55041.1"/>
    </source>
</evidence>
<dbReference type="EMBL" id="WXXP01000181">
    <property type="protein sequence ID" value="NEK55041.1"/>
    <property type="molecule type" value="Genomic_DNA"/>
</dbReference>
<sequence length="72" mass="8047">MTEPFELFLQHCVSIDLEVDPATASIFAFAAVRDDARPPILAKKRDLVAALERLKAEATEDVHLLGHNILRH</sequence>
<accession>A0A6P0DTM5</accession>
<reference evidence="1 2" key="1">
    <citation type="submission" date="2020-01" db="EMBL/GenBank/DDBJ databases">
        <title>Rhizobium genotypes associated with high levels of biological nitrogen fixation by grain legumes in a temperate-maritime cropping system.</title>
        <authorList>
            <person name="Maluk M."/>
            <person name="Francesc Ferrando Molina F."/>
            <person name="Lopez Del Egido L."/>
            <person name="Lafos M."/>
            <person name="Langarica-Fuentes A."/>
            <person name="Gebre Yohannes G."/>
            <person name="Young M.W."/>
            <person name="Martin P."/>
            <person name="Gantlett R."/>
            <person name="Kenicer G."/>
            <person name="Hawes C."/>
            <person name="Begg G.S."/>
            <person name="Quilliam R.S."/>
            <person name="Squire G.R."/>
            <person name="Poole P.S."/>
            <person name="Young P.W."/>
            <person name="Iannetta P.M."/>
            <person name="James E.K."/>
        </authorList>
    </citation>
    <scope>NUCLEOTIDE SEQUENCE [LARGE SCALE GENOMIC DNA]</scope>
    <source>
        <strain evidence="1 2">JHI944</strain>
    </source>
</reference>